<dbReference type="GO" id="GO:0012505">
    <property type="term" value="C:endomembrane system"/>
    <property type="evidence" value="ECO:0007669"/>
    <property type="project" value="UniProtKB-SubCell"/>
</dbReference>
<evidence type="ECO:0000313" key="8">
    <source>
        <dbReference type="Proteomes" id="UP000326837"/>
    </source>
</evidence>
<dbReference type="InterPro" id="IPR003807">
    <property type="entry name" value="DUF202"/>
</dbReference>
<dbReference type="AlphaFoldDB" id="A0A5K7XJA4"/>
<feature type="transmembrane region" description="Helical" evidence="5">
    <location>
        <begin position="96"/>
        <end position="119"/>
    </location>
</feature>
<evidence type="ECO:0000259" key="6">
    <source>
        <dbReference type="Pfam" id="PF02656"/>
    </source>
</evidence>
<keyword evidence="3 5" id="KW-1133">Transmembrane helix</keyword>
<name>A0A5K7XJA4_9BACT</name>
<keyword evidence="8" id="KW-1185">Reference proteome</keyword>
<accession>A0A5K7XJA4</accession>
<organism evidence="7 8">
    <name type="scientific">Lacipirellula parvula</name>
    <dbReference type="NCBI Taxonomy" id="2650471"/>
    <lineage>
        <taxon>Bacteria</taxon>
        <taxon>Pseudomonadati</taxon>
        <taxon>Planctomycetota</taxon>
        <taxon>Planctomycetia</taxon>
        <taxon>Pirellulales</taxon>
        <taxon>Lacipirellulaceae</taxon>
        <taxon>Lacipirellula</taxon>
    </lineage>
</organism>
<proteinExistence type="predicted"/>
<evidence type="ECO:0000256" key="2">
    <source>
        <dbReference type="ARBA" id="ARBA00022692"/>
    </source>
</evidence>
<dbReference type="RefSeq" id="WP_152101387.1">
    <property type="nucleotide sequence ID" value="NZ_AP021861.1"/>
</dbReference>
<protein>
    <recommendedName>
        <fullName evidence="6">DUF202 domain-containing protein</fullName>
    </recommendedName>
</protein>
<dbReference type="Pfam" id="PF02656">
    <property type="entry name" value="DUF202"/>
    <property type="match status" value="1"/>
</dbReference>
<sequence length="134" mass="14229">MAEADDPRIYFAAERTLLAWVRTGLTLVGMGFVVARFGLFLRIVRNAPDAPTHAGSTWIGVGLVVLGSVAIGVAAWQHAKFWHGLAKSQRTQPGVMRWSVIFALLISLIGLALGGYLVVSANSAETGRAAAVAR</sequence>
<feature type="domain" description="DUF202" evidence="6">
    <location>
        <begin position="8"/>
        <end position="79"/>
    </location>
</feature>
<comment type="subcellular location">
    <subcellularLocation>
        <location evidence="1">Endomembrane system</location>
        <topology evidence="1">Multi-pass membrane protein</topology>
    </subcellularLocation>
</comment>
<keyword evidence="4 5" id="KW-0472">Membrane</keyword>
<dbReference type="KEGG" id="lpav:PLANPX_5774"/>
<evidence type="ECO:0000256" key="5">
    <source>
        <dbReference type="SAM" id="Phobius"/>
    </source>
</evidence>
<evidence type="ECO:0000256" key="1">
    <source>
        <dbReference type="ARBA" id="ARBA00004127"/>
    </source>
</evidence>
<keyword evidence="2 5" id="KW-0812">Transmembrane</keyword>
<evidence type="ECO:0000313" key="7">
    <source>
        <dbReference type="EMBL" id="BBO36162.1"/>
    </source>
</evidence>
<dbReference type="Proteomes" id="UP000326837">
    <property type="component" value="Chromosome"/>
</dbReference>
<feature type="transmembrane region" description="Helical" evidence="5">
    <location>
        <begin position="56"/>
        <end position="76"/>
    </location>
</feature>
<gene>
    <name evidence="7" type="ORF">PLANPX_5774</name>
</gene>
<feature type="transmembrane region" description="Helical" evidence="5">
    <location>
        <begin position="20"/>
        <end position="44"/>
    </location>
</feature>
<evidence type="ECO:0000256" key="4">
    <source>
        <dbReference type="ARBA" id="ARBA00023136"/>
    </source>
</evidence>
<reference evidence="8" key="1">
    <citation type="submission" date="2019-10" db="EMBL/GenBank/DDBJ databases">
        <title>Lacipirellula parvula gen. nov., sp. nov., representing a lineage of planctomycetes widespread in freshwater anoxic habitats, and description of the family Lacipirellulaceae.</title>
        <authorList>
            <person name="Dedysh S.N."/>
            <person name="Kulichevskaya I.S."/>
            <person name="Beletsky A.V."/>
            <person name="Rakitin A.L."/>
            <person name="Mardanov A.V."/>
            <person name="Ivanova A.A."/>
            <person name="Saltykova V.X."/>
            <person name="Rijpstra W.I.C."/>
            <person name="Sinninghe Damste J.S."/>
            <person name="Ravin N.V."/>
        </authorList>
    </citation>
    <scope>NUCLEOTIDE SEQUENCE [LARGE SCALE GENOMIC DNA]</scope>
    <source>
        <strain evidence="8">PX69</strain>
    </source>
</reference>
<evidence type="ECO:0000256" key="3">
    <source>
        <dbReference type="ARBA" id="ARBA00022989"/>
    </source>
</evidence>
<dbReference type="EMBL" id="AP021861">
    <property type="protein sequence ID" value="BBO36162.1"/>
    <property type="molecule type" value="Genomic_DNA"/>
</dbReference>